<evidence type="ECO:0000313" key="2">
    <source>
        <dbReference type="EMBL" id="GAA1502217.1"/>
    </source>
</evidence>
<keyword evidence="1" id="KW-1133">Transmembrane helix</keyword>
<keyword evidence="1" id="KW-0472">Membrane</keyword>
<comment type="caution">
    <text evidence="2">The sequence shown here is derived from an EMBL/GenBank/DDBJ whole genome shotgun (WGS) entry which is preliminary data.</text>
</comment>
<accession>A0ABN1ZQB8</accession>
<protein>
    <submittedName>
        <fullName evidence="2">Uncharacterized protein</fullName>
    </submittedName>
</protein>
<keyword evidence="3" id="KW-1185">Reference proteome</keyword>
<dbReference type="RefSeq" id="WP_343994683.1">
    <property type="nucleotide sequence ID" value="NZ_BAAANB010000121.1"/>
</dbReference>
<dbReference type="EMBL" id="BAAANB010000121">
    <property type="protein sequence ID" value="GAA1502217.1"/>
    <property type="molecule type" value="Genomic_DNA"/>
</dbReference>
<evidence type="ECO:0000256" key="1">
    <source>
        <dbReference type="SAM" id="Phobius"/>
    </source>
</evidence>
<reference evidence="2 3" key="1">
    <citation type="journal article" date="2019" name="Int. J. Syst. Evol. Microbiol.">
        <title>The Global Catalogue of Microorganisms (GCM) 10K type strain sequencing project: providing services to taxonomists for standard genome sequencing and annotation.</title>
        <authorList>
            <consortium name="The Broad Institute Genomics Platform"/>
            <consortium name="The Broad Institute Genome Sequencing Center for Infectious Disease"/>
            <person name="Wu L."/>
            <person name="Ma J."/>
        </authorList>
    </citation>
    <scope>NUCLEOTIDE SEQUENCE [LARGE SCALE GENOMIC DNA]</scope>
    <source>
        <strain evidence="2 3">JCM 14283</strain>
    </source>
</reference>
<proteinExistence type="predicted"/>
<evidence type="ECO:0000313" key="3">
    <source>
        <dbReference type="Proteomes" id="UP001501285"/>
    </source>
</evidence>
<feature type="transmembrane region" description="Helical" evidence="1">
    <location>
        <begin position="140"/>
        <end position="158"/>
    </location>
</feature>
<organism evidence="2 3">
    <name type="scientific">Terrabacter terrae</name>
    <dbReference type="NCBI Taxonomy" id="318434"/>
    <lineage>
        <taxon>Bacteria</taxon>
        <taxon>Bacillati</taxon>
        <taxon>Actinomycetota</taxon>
        <taxon>Actinomycetes</taxon>
        <taxon>Micrococcales</taxon>
        <taxon>Intrasporangiaceae</taxon>
        <taxon>Terrabacter</taxon>
    </lineage>
</organism>
<feature type="transmembrane region" description="Helical" evidence="1">
    <location>
        <begin position="9"/>
        <end position="28"/>
    </location>
</feature>
<gene>
    <name evidence="2" type="ORF">GCM10009740_38600</name>
</gene>
<feature type="transmembrane region" description="Helical" evidence="1">
    <location>
        <begin position="34"/>
        <end position="50"/>
    </location>
</feature>
<keyword evidence="1" id="KW-0812">Transmembrane</keyword>
<feature type="transmembrane region" description="Helical" evidence="1">
    <location>
        <begin position="57"/>
        <end position="77"/>
    </location>
</feature>
<sequence>MVRQSGRGRVIATIGAAMFIPGVLVGQFPKEDRLAVAAGSLVLLIVAWAPKDRWPFARFLSTTVTGTCLAFAGIVGLEAPAAASSWLIGAGFAGIGRYWADSLLRSASELETARLRQQLEQIKVALRQEAQDPEPRNSSVFPLTLVAMVAGLALGLSVRTRRPE</sequence>
<dbReference type="Proteomes" id="UP001501285">
    <property type="component" value="Unassembled WGS sequence"/>
</dbReference>
<name>A0ABN1ZQB8_9MICO</name>